<reference evidence="8 9" key="1">
    <citation type="submission" date="2017-05" db="EMBL/GenBank/DDBJ databases">
        <title>Streptomyces alboflavus Genome sequencing and assembly.</title>
        <authorList>
            <person name="Wang Y."/>
            <person name="Du B."/>
            <person name="Ding Y."/>
            <person name="Liu H."/>
            <person name="Hou Q."/>
            <person name="Liu K."/>
            <person name="Wang C."/>
            <person name="Yao L."/>
        </authorList>
    </citation>
    <scope>NUCLEOTIDE SEQUENCE [LARGE SCALE GENOMIC DNA]</scope>
    <source>
        <strain evidence="8 9">MDJK44</strain>
    </source>
</reference>
<evidence type="ECO:0000256" key="5">
    <source>
        <dbReference type="ARBA" id="ARBA00023136"/>
    </source>
</evidence>
<dbReference type="KEGG" id="salf:SMD44_00548"/>
<feature type="transmembrane region" description="Helical" evidence="6">
    <location>
        <begin position="86"/>
        <end position="107"/>
    </location>
</feature>
<dbReference type="GO" id="GO:0005886">
    <property type="term" value="C:plasma membrane"/>
    <property type="evidence" value="ECO:0007669"/>
    <property type="project" value="UniProtKB-SubCell"/>
</dbReference>
<dbReference type="EMBL" id="CP021748">
    <property type="protein sequence ID" value="ARX81150.1"/>
    <property type="molecule type" value="Genomic_DNA"/>
</dbReference>
<organism evidence="8 9">
    <name type="scientific">Streptomyces alboflavus</name>
    <dbReference type="NCBI Taxonomy" id="67267"/>
    <lineage>
        <taxon>Bacteria</taxon>
        <taxon>Bacillati</taxon>
        <taxon>Actinomycetota</taxon>
        <taxon>Actinomycetes</taxon>
        <taxon>Kitasatosporales</taxon>
        <taxon>Streptomycetaceae</taxon>
        <taxon>Streptomyces</taxon>
    </lineage>
</organism>
<dbReference type="InterPro" id="IPR007895">
    <property type="entry name" value="MASE1"/>
</dbReference>
<evidence type="ECO:0000256" key="1">
    <source>
        <dbReference type="ARBA" id="ARBA00004651"/>
    </source>
</evidence>
<keyword evidence="5 6" id="KW-0472">Membrane</keyword>
<evidence type="ECO:0000313" key="9">
    <source>
        <dbReference type="Proteomes" id="UP000195880"/>
    </source>
</evidence>
<feature type="transmembrane region" description="Helical" evidence="6">
    <location>
        <begin position="241"/>
        <end position="259"/>
    </location>
</feature>
<name>A0A1Z1W415_9ACTN</name>
<keyword evidence="3 6" id="KW-0812">Transmembrane</keyword>
<evidence type="ECO:0000256" key="3">
    <source>
        <dbReference type="ARBA" id="ARBA00022692"/>
    </source>
</evidence>
<dbReference type="Proteomes" id="UP000195880">
    <property type="component" value="Chromosome"/>
</dbReference>
<keyword evidence="9" id="KW-1185">Reference proteome</keyword>
<evidence type="ECO:0000256" key="2">
    <source>
        <dbReference type="ARBA" id="ARBA00022475"/>
    </source>
</evidence>
<dbReference type="Pfam" id="PF05231">
    <property type="entry name" value="MASE1"/>
    <property type="match status" value="1"/>
</dbReference>
<keyword evidence="4 6" id="KW-1133">Transmembrane helix</keyword>
<keyword evidence="2" id="KW-1003">Cell membrane</keyword>
<comment type="subcellular location">
    <subcellularLocation>
        <location evidence="1">Cell membrane</location>
        <topology evidence="1">Multi-pass membrane protein</topology>
    </subcellularLocation>
</comment>
<evidence type="ECO:0000259" key="7">
    <source>
        <dbReference type="Pfam" id="PF05231"/>
    </source>
</evidence>
<evidence type="ECO:0000313" key="8">
    <source>
        <dbReference type="EMBL" id="ARX81150.1"/>
    </source>
</evidence>
<dbReference type="RefSeq" id="WP_087882704.1">
    <property type="nucleotide sequence ID" value="NZ_CP021748.1"/>
</dbReference>
<dbReference type="eggNOG" id="COG3447">
    <property type="taxonomic scope" value="Bacteria"/>
</dbReference>
<gene>
    <name evidence="8" type="ORF">SMD44_00548</name>
</gene>
<feature type="transmembrane region" description="Helical" evidence="6">
    <location>
        <begin position="127"/>
        <end position="150"/>
    </location>
</feature>
<evidence type="ECO:0000256" key="6">
    <source>
        <dbReference type="SAM" id="Phobius"/>
    </source>
</evidence>
<protein>
    <submittedName>
        <fullName evidence="8">Membrane protein</fullName>
    </submittedName>
</protein>
<feature type="transmembrane region" description="Helical" evidence="6">
    <location>
        <begin position="162"/>
        <end position="183"/>
    </location>
</feature>
<feature type="transmembrane region" description="Helical" evidence="6">
    <location>
        <begin position="54"/>
        <end position="80"/>
    </location>
</feature>
<evidence type="ECO:0000256" key="4">
    <source>
        <dbReference type="ARBA" id="ARBA00022989"/>
    </source>
</evidence>
<accession>A0A1Z1W415</accession>
<feature type="domain" description="MASE1" evidence="7">
    <location>
        <begin position="23"/>
        <end position="294"/>
    </location>
</feature>
<dbReference type="AlphaFoldDB" id="A0A1Z1W415"/>
<feature type="transmembrane region" description="Helical" evidence="6">
    <location>
        <begin position="20"/>
        <end position="42"/>
    </location>
</feature>
<dbReference type="STRING" id="67267.GCA_000716675_02580"/>
<sequence length="335" mass="35086">MLALRCSASDPLGHHADRILRLAAVAAAYYAAGRCGLLLEVVRGQVTPLWPPTGIAVAALLLWGLCMWPAIALGAVLVNWPFGPSLWALVGISAGNTLAPVCAVLLLRQVRFSPTLTALRDTLSLVFLGALTGMLVSATVGTAVLAGTGALRPGRTWATWSVWWTGDAMGVLLVTPLLLVLFGSSWPRRIPVARWAEAATLVAATAAVTLLATRTSLNLSFLVFPFLIWAAYRFQIVGGVACALLVSVLAVPAAAAGTGPFAGHDVATRMLVLQALNGSAALTSLVLATVVAERNRGHAQLARVHLQLSQLLPQLTPFKGLPRVRQAEASPKDAP</sequence>
<dbReference type="OrthoDB" id="4137374at2"/>
<proteinExistence type="predicted"/>
<feature type="transmembrane region" description="Helical" evidence="6">
    <location>
        <begin position="271"/>
        <end position="292"/>
    </location>
</feature>